<accession>A0A964T2A7</accession>
<dbReference type="InterPro" id="IPR010987">
    <property type="entry name" value="Glutathione-S-Trfase_C-like"/>
</dbReference>
<evidence type="ECO:0000259" key="1">
    <source>
        <dbReference type="PROSITE" id="PS50404"/>
    </source>
</evidence>
<dbReference type="PANTHER" id="PTHR44051:SF8">
    <property type="entry name" value="GLUTATHIONE S-TRANSFERASE GSTA"/>
    <property type="match status" value="1"/>
</dbReference>
<dbReference type="InterPro" id="IPR034345">
    <property type="entry name" value="Gtt2-like_N"/>
</dbReference>
<organism evidence="3 4">
    <name type="scientific">Propylenella binzhouense</name>
    <dbReference type="NCBI Taxonomy" id="2555902"/>
    <lineage>
        <taxon>Bacteria</taxon>
        <taxon>Pseudomonadati</taxon>
        <taxon>Pseudomonadota</taxon>
        <taxon>Alphaproteobacteria</taxon>
        <taxon>Hyphomicrobiales</taxon>
        <taxon>Propylenellaceae</taxon>
        <taxon>Propylenella</taxon>
    </lineage>
</organism>
<evidence type="ECO:0000259" key="2">
    <source>
        <dbReference type="PROSITE" id="PS50405"/>
    </source>
</evidence>
<dbReference type="AlphaFoldDB" id="A0A964T2A7"/>
<dbReference type="SFLD" id="SFLDS00019">
    <property type="entry name" value="Glutathione_Transferase_(cytos"/>
    <property type="match status" value="1"/>
</dbReference>
<feature type="domain" description="GST N-terminal" evidence="1">
    <location>
        <begin position="1"/>
        <end position="81"/>
    </location>
</feature>
<dbReference type="RefSeq" id="WP_161139519.1">
    <property type="nucleotide sequence ID" value="NZ_SPKJ01000010.1"/>
</dbReference>
<dbReference type="PROSITE" id="PS50404">
    <property type="entry name" value="GST_NTER"/>
    <property type="match status" value="1"/>
</dbReference>
<comment type="caution">
    <text evidence="3">The sequence shown here is derived from an EMBL/GenBank/DDBJ whole genome shotgun (WGS) entry which is preliminary data.</text>
</comment>
<dbReference type="Pfam" id="PF13409">
    <property type="entry name" value="GST_N_2"/>
    <property type="match status" value="1"/>
</dbReference>
<dbReference type="EMBL" id="SPKJ01000010">
    <property type="protein sequence ID" value="MYZ47171.1"/>
    <property type="molecule type" value="Genomic_DNA"/>
</dbReference>
<dbReference type="Pfam" id="PF13410">
    <property type="entry name" value="GST_C_2"/>
    <property type="match status" value="1"/>
</dbReference>
<keyword evidence="4" id="KW-1185">Reference proteome</keyword>
<feature type="domain" description="GST C-terminal" evidence="2">
    <location>
        <begin position="86"/>
        <end position="203"/>
    </location>
</feature>
<dbReference type="Gene3D" id="1.20.1050.10">
    <property type="match status" value="1"/>
</dbReference>
<dbReference type="PANTHER" id="PTHR44051">
    <property type="entry name" value="GLUTATHIONE S-TRANSFERASE-RELATED"/>
    <property type="match status" value="1"/>
</dbReference>
<evidence type="ECO:0000313" key="4">
    <source>
        <dbReference type="Proteomes" id="UP000773614"/>
    </source>
</evidence>
<dbReference type="InterPro" id="IPR004045">
    <property type="entry name" value="Glutathione_S-Trfase_N"/>
</dbReference>
<dbReference type="SUPFAM" id="SSF52833">
    <property type="entry name" value="Thioredoxin-like"/>
    <property type="match status" value="1"/>
</dbReference>
<dbReference type="InterPro" id="IPR036282">
    <property type="entry name" value="Glutathione-S-Trfase_C_sf"/>
</dbReference>
<dbReference type="Gene3D" id="3.40.30.10">
    <property type="entry name" value="Glutaredoxin"/>
    <property type="match status" value="1"/>
</dbReference>
<protein>
    <submittedName>
        <fullName evidence="3">Glutathione S-transferase</fullName>
    </submittedName>
</protein>
<dbReference type="PROSITE" id="PS50405">
    <property type="entry name" value="GST_CTER"/>
    <property type="match status" value="1"/>
</dbReference>
<dbReference type="InterPro" id="IPR036249">
    <property type="entry name" value="Thioredoxin-like_sf"/>
</dbReference>
<proteinExistence type="predicted"/>
<dbReference type="CDD" id="cd03182">
    <property type="entry name" value="GST_C_GTT2_like"/>
    <property type="match status" value="1"/>
</dbReference>
<sequence length="203" mass="22864">MKLIDGGRAPNPRRVRIFLAEKGIGVPLETMDLAARQHRTEAFRALNPMQRLPVLVLDDGTPLAESVAICRYFEEIQPEPPLFGVGAKERALVEMWNRRMEFELYMPTSAAFRHTHPAMAEMEVPQLPDWGEACRKKVEQTLGWFDEELSARPFVAGDRFTIADITALVAVDFFKPARIALPEGLANIRRWHAEVSARPSASA</sequence>
<dbReference type="InterPro" id="IPR040079">
    <property type="entry name" value="Glutathione_S-Trfase"/>
</dbReference>
<dbReference type="CDD" id="cd03051">
    <property type="entry name" value="GST_N_GTT2_like"/>
    <property type="match status" value="1"/>
</dbReference>
<reference evidence="3" key="1">
    <citation type="submission" date="2019-03" db="EMBL/GenBank/DDBJ databases">
        <title>Afifella sp. nov., isolated from activated sludge.</title>
        <authorList>
            <person name="Li Q."/>
            <person name="Liu Y."/>
        </authorList>
    </citation>
    <scope>NUCLEOTIDE SEQUENCE</scope>
    <source>
        <strain evidence="3">L72</strain>
    </source>
</reference>
<dbReference type="OrthoDB" id="5293590at2"/>
<dbReference type="SUPFAM" id="SSF47616">
    <property type="entry name" value="GST C-terminal domain-like"/>
    <property type="match status" value="1"/>
</dbReference>
<dbReference type="Proteomes" id="UP000773614">
    <property type="component" value="Unassembled WGS sequence"/>
</dbReference>
<evidence type="ECO:0000313" key="3">
    <source>
        <dbReference type="EMBL" id="MYZ47171.1"/>
    </source>
</evidence>
<dbReference type="InterPro" id="IPR034346">
    <property type="entry name" value="Gtt2-like_C"/>
</dbReference>
<gene>
    <name evidence="3" type="ORF">E4O86_05535</name>
</gene>
<dbReference type="SFLD" id="SFLDG00358">
    <property type="entry name" value="Main_(cytGST)"/>
    <property type="match status" value="1"/>
</dbReference>
<name>A0A964T2A7_9HYPH</name>